<dbReference type="EMBL" id="JARJCW010000001">
    <property type="protein sequence ID" value="KAJ7230195.1"/>
    <property type="molecule type" value="Genomic_DNA"/>
</dbReference>
<protein>
    <submittedName>
        <fullName evidence="2">Uncharacterized protein</fullName>
    </submittedName>
</protein>
<keyword evidence="3" id="KW-1185">Reference proteome</keyword>
<feature type="compositionally biased region" description="Pro residues" evidence="1">
    <location>
        <begin position="235"/>
        <end position="249"/>
    </location>
</feature>
<evidence type="ECO:0000313" key="2">
    <source>
        <dbReference type="EMBL" id="KAJ7230195.1"/>
    </source>
</evidence>
<gene>
    <name evidence="2" type="ORF">GGX14DRAFT_553676</name>
</gene>
<proteinExistence type="predicted"/>
<evidence type="ECO:0000313" key="3">
    <source>
        <dbReference type="Proteomes" id="UP001219525"/>
    </source>
</evidence>
<name>A0AAD7E5J9_9AGAR</name>
<dbReference type="AlphaFoldDB" id="A0AAD7E5J9"/>
<evidence type="ECO:0000256" key="1">
    <source>
        <dbReference type="SAM" id="MobiDB-lite"/>
    </source>
</evidence>
<reference evidence="2" key="1">
    <citation type="submission" date="2023-03" db="EMBL/GenBank/DDBJ databases">
        <title>Massive genome expansion in bonnet fungi (Mycena s.s.) driven by repeated elements and novel gene families across ecological guilds.</title>
        <authorList>
            <consortium name="Lawrence Berkeley National Laboratory"/>
            <person name="Harder C.B."/>
            <person name="Miyauchi S."/>
            <person name="Viragh M."/>
            <person name="Kuo A."/>
            <person name="Thoen E."/>
            <person name="Andreopoulos B."/>
            <person name="Lu D."/>
            <person name="Skrede I."/>
            <person name="Drula E."/>
            <person name="Henrissat B."/>
            <person name="Morin E."/>
            <person name="Kohler A."/>
            <person name="Barry K."/>
            <person name="LaButti K."/>
            <person name="Morin E."/>
            <person name="Salamov A."/>
            <person name="Lipzen A."/>
            <person name="Mereny Z."/>
            <person name="Hegedus B."/>
            <person name="Baldrian P."/>
            <person name="Stursova M."/>
            <person name="Weitz H."/>
            <person name="Taylor A."/>
            <person name="Grigoriev I.V."/>
            <person name="Nagy L.G."/>
            <person name="Martin F."/>
            <person name="Kauserud H."/>
        </authorList>
    </citation>
    <scope>NUCLEOTIDE SEQUENCE</scope>
    <source>
        <strain evidence="2">9144</strain>
    </source>
</reference>
<feature type="region of interest" description="Disordered" evidence="1">
    <location>
        <begin position="226"/>
        <end position="273"/>
    </location>
</feature>
<comment type="caution">
    <text evidence="2">The sequence shown here is derived from an EMBL/GenBank/DDBJ whole genome shotgun (WGS) entry which is preliminary data.</text>
</comment>
<sequence>MASAASAPVRARSPKPADPDGRQSHLPDLLRLARLRRVAQATAVSNYSKHVLENKKCLSVQKTRGLAAPSGSETAKPKIFDMKGFFTQKPKVLAQPTVPPVLSAVPKRPPPPAIPPTPLVPSLRSNRQAGGSLPVADAAHPFASFRSYDGSVPPGEDAWEIWDRPVINALGAAPLRELLATGPNGLDALYELLLWLVSAHNLPAAMLEGKIQRVLDAIARENNLDLELTPRSRPTTPPAVPRPQPPSFHPPSRASSPVDIDALPNLPDWSAAI</sequence>
<feature type="compositionally biased region" description="Basic and acidic residues" evidence="1">
    <location>
        <begin position="15"/>
        <end position="25"/>
    </location>
</feature>
<feature type="compositionally biased region" description="Low complexity" evidence="1">
    <location>
        <begin position="1"/>
        <end position="11"/>
    </location>
</feature>
<organism evidence="2 3">
    <name type="scientific">Mycena pura</name>
    <dbReference type="NCBI Taxonomy" id="153505"/>
    <lineage>
        <taxon>Eukaryota</taxon>
        <taxon>Fungi</taxon>
        <taxon>Dikarya</taxon>
        <taxon>Basidiomycota</taxon>
        <taxon>Agaricomycotina</taxon>
        <taxon>Agaricomycetes</taxon>
        <taxon>Agaricomycetidae</taxon>
        <taxon>Agaricales</taxon>
        <taxon>Marasmiineae</taxon>
        <taxon>Mycenaceae</taxon>
        <taxon>Mycena</taxon>
    </lineage>
</organism>
<accession>A0AAD7E5J9</accession>
<dbReference type="Proteomes" id="UP001219525">
    <property type="component" value="Unassembled WGS sequence"/>
</dbReference>
<feature type="region of interest" description="Disordered" evidence="1">
    <location>
        <begin position="1"/>
        <end position="26"/>
    </location>
</feature>